<evidence type="ECO:0000313" key="4">
    <source>
        <dbReference type="EMBL" id="SUZ56409.1"/>
    </source>
</evidence>
<name>A0A381NQ20_9ZZZZ</name>
<keyword evidence="2" id="KW-0808">Transferase</keyword>
<organism evidence="4">
    <name type="scientific">marine metagenome</name>
    <dbReference type="NCBI Taxonomy" id="408172"/>
    <lineage>
        <taxon>unclassified sequences</taxon>
        <taxon>metagenomes</taxon>
        <taxon>ecological metagenomes</taxon>
    </lineage>
</organism>
<dbReference type="Pfam" id="PF13649">
    <property type="entry name" value="Methyltransf_25"/>
    <property type="match status" value="1"/>
</dbReference>
<dbReference type="GO" id="GO:0032259">
    <property type="term" value="P:methylation"/>
    <property type="evidence" value="ECO:0007669"/>
    <property type="project" value="UniProtKB-KW"/>
</dbReference>
<sequence>MKTPLNKKSTTSDIEKRFNNDVERFSNIDTGQVTTIDASLSMELITEAAISTTPVILKVLDIGCGAGNNTIKLLRTYGTGFDCDLIDLSMPMLERAKERVSQETHGEINTFHGDFRTADLTDESYDVIIAAAVLHHLREYQDWKEVFRKIFRLLKPGGSFWVTDLVSHEDVSIQKLMWNRYGNYLKSKGGDDYMEKVFDYIDQEDSPRSVTFQLDLMRESGFESVDVLHKNSCFSAFGGIKGK</sequence>
<dbReference type="SUPFAM" id="SSF53335">
    <property type="entry name" value="S-adenosyl-L-methionine-dependent methyltransferases"/>
    <property type="match status" value="1"/>
</dbReference>
<proteinExistence type="predicted"/>
<keyword evidence="1" id="KW-0489">Methyltransferase</keyword>
<dbReference type="GO" id="GO:0008168">
    <property type="term" value="F:methyltransferase activity"/>
    <property type="evidence" value="ECO:0007669"/>
    <property type="project" value="UniProtKB-KW"/>
</dbReference>
<evidence type="ECO:0000259" key="3">
    <source>
        <dbReference type="Pfam" id="PF13649"/>
    </source>
</evidence>
<gene>
    <name evidence="4" type="ORF">METZ01_LOCUS9263</name>
</gene>
<evidence type="ECO:0000256" key="2">
    <source>
        <dbReference type="ARBA" id="ARBA00022679"/>
    </source>
</evidence>
<dbReference type="PANTHER" id="PTHR43861:SF1">
    <property type="entry name" value="TRANS-ACONITATE 2-METHYLTRANSFERASE"/>
    <property type="match status" value="1"/>
</dbReference>
<accession>A0A381NQ20</accession>
<dbReference type="InterPro" id="IPR029063">
    <property type="entry name" value="SAM-dependent_MTases_sf"/>
</dbReference>
<dbReference type="PANTHER" id="PTHR43861">
    <property type="entry name" value="TRANS-ACONITATE 2-METHYLTRANSFERASE-RELATED"/>
    <property type="match status" value="1"/>
</dbReference>
<feature type="domain" description="Methyltransferase" evidence="3">
    <location>
        <begin position="59"/>
        <end position="158"/>
    </location>
</feature>
<dbReference type="EMBL" id="UINC01000499">
    <property type="protein sequence ID" value="SUZ56409.1"/>
    <property type="molecule type" value="Genomic_DNA"/>
</dbReference>
<dbReference type="Gene3D" id="3.40.50.150">
    <property type="entry name" value="Vaccinia Virus protein VP39"/>
    <property type="match status" value="1"/>
</dbReference>
<dbReference type="CDD" id="cd02440">
    <property type="entry name" value="AdoMet_MTases"/>
    <property type="match status" value="1"/>
</dbReference>
<dbReference type="InterPro" id="IPR041698">
    <property type="entry name" value="Methyltransf_25"/>
</dbReference>
<protein>
    <recommendedName>
        <fullName evidence="3">Methyltransferase domain-containing protein</fullName>
    </recommendedName>
</protein>
<reference evidence="4" key="1">
    <citation type="submission" date="2018-05" db="EMBL/GenBank/DDBJ databases">
        <authorList>
            <person name="Lanie J.A."/>
            <person name="Ng W.-L."/>
            <person name="Kazmierczak K.M."/>
            <person name="Andrzejewski T.M."/>
            <person name="Davidsen T.M."/>
            <person name="Wayne K.J."/>
            <person name="Tettelin H."/>
            <person name="Glass J.I."/>
            <person name="Rusch D."/>
            <person name="Podicherti R."/>
            <person name="Tsui H.-C.T."/>
            <person name="Winkler M.E."/>
        </authorList>
    </citation>
    <scope>NUCLEOTIDE SEQUENCE</scope>
</reference>
<evidence type="ECO:0000256" key="1">
    <source>
        <dbReference type="ARBA" id="ARBA00022603"/>
    </source>
</evidence>
<dbReference type="AlphaFoldDB" id="A0A381NQ20"/>